<sequence>MALGRKGLTWGAVKGLTVCCFTNVLLGGGGGCFTVSTLIRMAVLPISVPKLTGEESCIVNN</sequence>
<dbReference type="EMBL" id="CATNWA010019152">
    <property type="protein sequence ID" value="CAI9611611.1"/>
    <property type="molecule type" value="Genomic_DNA"/>
</dbReference>
<proteinExistence type="predicted"/>
<comment type="caution">
    <text evidence="1">The sequence shown here is derived from an EMBL/GenBank/DDBJ whole genome shotgun (WGS) entry which is preliminary data.</text>
</comment>
<gene>
    <name evidence="1" type="ORF">SPARVUS_LOCUS14581128</name>
</gene>
<dbReference type="Proteomes" id="UP001162483">
    <property type="component" value="Unassembled WGS sequence"/>
</dbReference>
<protein>
    <submittedName>
        <fullName evidence="1">Uncharacterized protein</fullName>
    </submittedName>
</protein>
<dbReference type="PROSITE" id="PS51257">
    <property type="entry name" value="PROKAR_LIPOPROTEIN"/>
    <property type="match status" value="1"/>
</dbReference>
<accession>A0ABN9GVJ0</accession>
<evidence type="ECO:0000313" key="2">
    <source>
        <dbReference type="Proteomes" id="UP001162483"/>
    </source>
</evidence>
<organism evidence="1 2">
    <name type="scientific">Staurois parvus</name>
    <dbReference type="NCBI Taxonomy" id="386267"/>
    <lineage>
        <taxon>Eukaryota</taxon>
        <taxon>Metazoa</taxon>
        <taxon>Chordata</taxon>
        <taxon>Craniata</taxon>
        <taxon>Vertebrata</taxon>
        <taxon>Euteleostomi</taxon>
        <taxon>Amphibia</taxon>
        <taxon>Batrachia</taxon>
        <taxon>Anura</taxon>
        <taxon>Neobatrachia</taxon>
        <taxon>Ranoidea</taxon>
        <taxon>Ranidae</taxon>
        <taxon>Staurois</taxon>
    </lineage>
</organism>
<feature type="non-terminal residue" evidence="1">
    <location>
        <position position="61"/>
    </location>
</feature>
<reference evidence="1" key="1">
    <citation type="submission" date="2023-05" db="EMBL/GenBank/DDBJ databases">
        <authorList>
            <person name="Stuckert A."/>
        </authorList>
    </citation>
    <scope>NUCLEOTIDE SEQUENCE</scope>
</reference>
<keyword evidence="2" id="KW-1185">Reference proteome</keyword>
<evidence type="ECO:0000313" key="1">
    <source>
        <dbReference type="EMBL" id="CAI9611611.1"/>
    </source>
</evidence>
<name>A0ABN9GVJ0_9NEOB</name>